<evidence type="ECO:0000256" key="5">
    <source>
        <dbReference type="ARBA" id="ARBA00022694"/>
    </source>
</evidence>
<dbReference type="Proteomes" id="UP000001422">
    <property type="component" value="Chromosome"/>
</dbReference>
<keyword evidence="6" id="KW-0694">RNA-binding</keyword>
<sequence length="391" mass="42169">MAVKALVDPGPHYREGAAELLLGDGFFRRDSRLARDCSVLLAWHQASTTTCKYPLQWLDLMAGCGIRGLRWGLEAAGAQSMPPEIVVNDADGDRWPLLEHNLKPLAGATCSSIPAETLLCQAQLEGRRFDLIDLDAFGHPGALIQPALQVLAPDGILVLASTDGRSPTGHDRPGAIRSFGAAARAHPASWELALRQQLGLLARQAWLLGRGLQPLMSFSDGRTFRLAVRLKRLLQPDEEATLGLLARCGTCGAQQSQPLLRLRNWSVCHCPPEQGRWAISGPLWLGPLQQVDLLEELMASPVPVASATRRLLQRLQADPGGLGHVWATAELARRCGSGPPPLQQLVDALCTQGYQAWPSGVMAGQVRTDADLPELLQICSNLRGEGPLIGP</sequence>
<dbReference type="GO" id="GO:0000049">
    <property type="term" value="F:tRNA binding"/>
    <property type="evidence" value="ECO:0007669"/>
    <property type="project" value="UniProtKB-KW"/>
</dbReference>
<keyword evidence="4" id="KW-0949">S-adenosyl-L-methionine</keyword>
<evidence type="ECO:0000256" key="3">
    <source>
        <dbReference type="ARBA" id="ARBA00022679"/>
    </source>
</evidence>
<dbReference type="EMBL" id="BX569690">
    <property type="protein sequence ID" value="CAE07197.1"/>
    <property type="molecule type" value="Genomic_DNA"/>
</dbReference>
<dbReference type="InterPro" id="IPR042296">
    <property type="entry name" value="tRNA_met_Trm1_C"/>
</dbReference>
<dbReference type="PANTHER" id="PTHR10631">
    <property type="entry name" value="N 2 ,N 2 -DIMETHYLGUANOSINE TRNA METHYLTRANSFERASE"/>
    <property type="match status" value="1"/>
</dbReference>
<dbReference type="HOGENOM" id="CLU_010862_5_1_3"/>
<evidence type="ECO:0000256" key="6">
    <source>
        <dbReference type="ARBA" id="ARBA00022884"/>
    </source>
</evidence>
<dbReference type="GO" id="GO:0002940">
    <property type="term" value="P:tRNA N2-guanine methylation"/>
    <property type="evidence" value="ECO:0007669"/>
    <property type="project" value="TreeGrafter"/>
</dbReference>
<evidence type="ECO:0000256" key="1">
    <source>
        <dbReference type="ARBA" id="ARBA00022555"/>
    </source>
</evidence>
<dbReference type="SUPFAM" id="SSF53335">
    <property type="entry name" value="S-adenosyl-L-methionine-dependent methyltransferases"/>
    <property type="match status" value="1"/>
</dbReference>
<keyword evidence="3 7" id="KW-0808">Transferase</keyword>
<dbReference type="PROSITE" id="PS51626">
    <property type="entry name" value="SAM_MT_TRM1"/>
    <property type="match status" value="1"/>
</dbReference>
<dbReference type="Pfam" id="PF02005">
    <property type="entry name" value="TRM"/>
    <property type="match status" value="1"/>
</dbReference>
<gene>
    <name evidence="7" type="ordered locus">SYNW0682</name>
</gene>
<name>Q7U8D9_PARMW</name>
<keyword evidence="2" id="KW-0489">Methyltransferase</keyword>
<proteinExistence type="predicted"/>
<protein>
    <submittedName>
        <fullName evidence="7">N2,N2-dimethylguanosine tRNA methyltransferase-like protein</fullName>
        <ecNumber evidence="7">2.1.1.32</ecNumber>
    </submittedName>
</protein>
<keyword evidence="8" id="KW-1185">Reference proteome</keyword>
<dbReference type="EC" id="2.1.1.32" evidence="7"/>
<evidence type="ECO:0000256" key="2">
    <source>
        <dbReference type="ARBA" id="ARBA00022603"/>
    </source>
</evidence>
<dbReference type="KEGG" id="syw:SYNW0682"/>
<evidence type="ECO:0000313" key="7">
    <source>
        <dbReference type="EMBL" id="CAE07197.1"/>
    </source>
</evidence>
<dbReference type="PANTHER" id="PTHR10631:SF9">
    <property type="entry name" value="TRNA (GUANINE(26)-N(2))-DIMETHYLTRANSFERASE"/>
    <property type="match status" value="1"/>
</dbReference>
<dbReference type="AlphaFoldDB" id="Q7U8D9"/>
<evidence type="ECO:0000313" key="8">
    <source>
        <dbReference type="Proteomes" id="UP000001422"/>
    </source>
</evidence>
<accession>Q7U8D9</accession>
<organism evidence="7 8">
    <name type="scientific">Parasynechococcus marenigrum (strain WH8102)</name>
    <dbReference type="NCBI Taxonomy" id="84588"/>
    <lineage>
        <taxon>Bacteria</taxon>
        <taxon>Bacillati</taxon>
        <taxon>Cyanobacteriota</taxon>
        <taxon>Cyanophyceae</taxon>
        <taxon>Synechococcales</taxon>
        <taxon>Prochlorococcaceae</taxon>
        <taxon>Parasynechococcus</taxon>
        <taxon>Parasynechococcus marenigrum</taxon>
    </lineage>
</organism>
<reference evidence="7 8" key="1">
    <citation type="journal article" date="2003" name="Nature">
        <title>The genome of a motile marine Synechococcus.</title>
        <authorList>
            <person name="Palenik B."/>
            <person name="Brahamsha B."/>
            <person name="Larimer F."/>
            <person name="Land M."/>
            <person name="Hauser L."/>
            <person name="Chain P."/>
            <person name="Lamerdin J."/>
            <person name="Regala W."/>
            <person name="Allen E.A."/>
            <person name="McCarren J."/>
            <person name="Paulsen I."/>
            <person name="Dufresne A."/>
            <person name="Partensky F."/>
            <person name="Webb E."/>
            <person name="Waterbury J."/>
        </authorList>
    </citation>
    <scope>NUCLEOTIDE SEQUENCE [LARGE SCALE GENOMIC DNA]</scope>
    <source>
        <strain evidence="7 8">WH8102</strain>
    </source>
</reference>
<dbReference type="RefSeq" id="WP_011127549.1">
    <property type="nucleotide sequence ID" value="NC_005070.1"/>
</dbReference>
<dbReference type="eggNOG" id="COG1867">
    <property type="taxonomic scope" value="Bacteria"/>
</dbReference>
<keyword evidence="5" id="KW-0819">tRNA processing</keyword>
<keyword evidence="1" id="KW-0820">tRNA-binding</keyword>
<dbReference type="InterPro" id="IPR002905">
    <property type="entry name" value="Trm1"/>
</dbReference>
<dbReference type="Gene3D" id="3.40.50.150">
    <property type="entry name" value="Vaccinia Virus protein VP39"/>
    <property type="match status" value="1"/>
</dbReference>
<evidence type="ECO:0000256" key="4">
    <source>
        <dbReference type="ARBA" id="ARBA00022691"/>
    </source>
</evidence>
<dbReference type="InterPro" id="IPR029063">
    <property type="entry name" value="SAM-dependent_MTases_sf"/>
</dbReference>
<dbReference type="Gene3D" id="3.30.56.70">
    <property type="entry name" value="N2,N2-dimethylguanosine tRNA methyltransferase, C-terminal domain"/>
    <property type="match status" value="1"/>
</dbReference>
<dbReference type="STRING" id="84588.SYNW0682"/>
<dbReference type="GO" id="GO:0016423">
    <property type="term" value="F:tRNA (guanine) methyltransferase activity"/>
    <property type="evidence" value="ECO:0007669"/>
    <property type="project" value="InterPro"/>
</dbReference>